<gene>
    <name evidence="13" type="ORF">M5X16_14425</name>
</gene>
<feature type="transmembrane region" description="Helical" evidence="10">
    <location>
        <begin position="240"/>
        <end position="256"/>
    </location>
</feature>
<keyword evidence="3 9" id="KW-0597">Phosphoprotein</keyword>
<dbReference type="Gene3D" id="1.10.287.130">
    <property type="match status" value="1"/>
</dbReference>
<dbReference type="InterPro" id="IPR011006">
    <property type="entry name" value="CheY-like_superfamily"/>
</dbReference>
<name>A0ABT4FEN8_9BACL</name>
<keyword evidence="10" id="KW-0472">Membrane</keyword>
<feature type="transmembrane region" description="Helical" evidence="10">
    <location>
        <begin position="276"/>
        <end position="296"/>
    </location>
</feature>
<dbReference type="InterPro" id="IPR008979">
    <property type="entry name" value="Galactose-bd-like_sf"/>
</dbReference>
<evidence type="ECO:0000256" key="6">
    <source>
        <dbReference type="ARBA" id="ARBA00022777"/>
    </source>
</evidence>
<dbReference type="Pfam" id="PF07695">
    <property type="entry name" value="7TMR-DISM_7TM"/>
    <property type="match status" value="1"/>
</dbReference>
<dbReference type="InterPro" id="IPR004358">
    <property type="entry name" value="Sig_transdc_His_kin-like_C"/>
</dbReference>
<evidence type="ECO:0000259" key="12">
    <source>
        <dbReference type="PROSITE" id="PS50110"/>
    </source>
</evidence>
<dbReference type="InterPro" id="IPR036890">
    <property type="entry name" value="HATPase_C_sf"/>
</dbReference>
<feature type="transmembrane region" description="Helical" evidence="10">
    <location>
        <begin position="206"/>
        <end position="233"/>
    </location>
</feature>
<evidence type="ECO:0000313" key="13">
    <source>
        <dbReference type="EMBL" id="MCY9596969.1"/>
    </source>
</evidence>
<sequence length="1040" mass="114563">MKTYKFRVFIWVFLCFLSLGGLRLIWYHMTSIPANPPAVKGTLNLQNWDFAENPLVTLNGEWEFYPNQLIPVESGSAAPVGMQVLQVPGSWEQSFAAEAKDSYRFGSYRLRVSLPRDTKLTFSIRLPDIRSASAVYVNGQPLHQTGRPAETGDGFIPGYRPASVTFTADSGQANLIIHAASPSYMKAGGITGSVRFGEKTALTRTVWIGIGSQLAIALVLLIHSAYAVLLYLIGAQRRSVLTFAALGLFAAVAVLSDNGKPLVVWLNMDYETATRTILVAYTGIALCLIQLARLWFLKQTGKRIFRMLQLIYVLYTLFILFAPAYMVSRSAFFLTVSGLATDLVFLVLMLRTIKREKEDGIFLLLGIAAVVSNVFWGALRPLTDPEPDFYPLDLFAALFALAAYWFKHYFRTSARTAELAERLQKEDKRKDDFLANTSHELRNPLHGILNMAQTVLHTEQDKLTEDSRKNMELLLTVGQRMSLLLNDLLDITLLKENRIRLQRKKLKIQSVAGGVADMLRYMIGGKPLELKLDIPETFPLVIADENRLTQILFNLVHNAIKFTNEGTIAIEARVSDGHAEIRIADTGIGMDGQQLIRLFQPYEQADSGITAPGGGLGLGLGICKNLVELHGGVLEASSVPGQGSVFSFTLPLAEPFRAAAYPGEADISAPSGNAVLSAAPLAAAEEELTAAGPTGQVAHTARQEEAERPEKLPNILVVDDDPVNLAVLRNLLASEGYRVETAASGREALSRLDGTGWDLVISDVMMPLMSGYELSRIIRGMYAPAELPVLLLTARSGPQDSTAGFQAGANDYVTKPVEAYDLKARVRSLIGLKLSVEERLRMEAAWLQAQIKPHFFFNTINSISILSEIDPAKMRALLEEFSAYLQNSFDFQNSEQLIPLQRELELVRSYLAIETVRHGHRLDIHWEIADIPGLRLPPLSIQPLVENALIHGVLEKKSGGVIRIEVKSRENGTEVRVTDNGTGMDPATLEKLKSLHAGEERRGIGLANTDRRLRHMYGAGLTLESSPGLGTAVSFFIPDN</sequence>
<evidence type="ECO:0000256" key="5">
    <source>
        <dbReference type="ARBA" id="ARBA00022741"/>
    </source>
</evidence>
<keyword evidence="6" id="KW-0418">Kinase</keyword>
<dbReference type="SUPFAM" id="SSF49785">
    <property type="entry name" value="Galactose-binding domain-like"/>
    <property type="match status" value="1"/>
</dbReference>
<evidence type="ECO:0000313" key="14">
    <source>
        <dbReference type="Proteomes" id="UP001527202"/>
    </source>
</evidence>
<dbReference type="EC" id="2.7.13.3" evidence="2"/>
<dbReference type="Proteomes" id="UP001527202">
    <property type="component" value="Unassembled WGS sequence"/>
</dbReference>
<feature type="transmembrane region" description="Helical" evidence="10">
    <location>
        <begin position="389"/>
        <end position="406"/>
    </location>
</feature>
<dbReference type="InterPro" id="IPR003661">
    <property type="entry name" value="HisK_dim/P_dom"/>
</dbReference>
<feature type="transmembrane region" description="Helical" evidence="10">
    <location>
        <begin position="362"/>
        <end position="383"/>
    </location>
</feature>
<feature type="transmembrane region" description="Helical" evidence="10">
    <location>
        <begin position="308"/>
        <end position="326"/>
    </location>
</feature>
<dbReference type="InterPro" id="IPR010559">
    <property type="entry name" value="Sig_transdc_His_kin_internal"/>
</dbReference>
<dbReference type="EMBL" id="JAMDMJ010000015">
    <property type="protein sequence ID" value="MCY9596969.1"/>
    <property type="molecule type" value="Genomic_DNA"/>
</dbReference>
<dbReference type="InterPro" id="IPR011623">
    <property type="entry name" value="7TMR_DISM_rcpt_extracell_dom1"/>
</dbReference>
<comment type="caution">
    <text evidence="13">The sequence shown here is derived from an EMBL/GenBank/DDBJ whole genome shotgun (WGS) entry which is preliminary data.</text>
</comment>
<dbReference type="InterPro" id="IPR001789">
    <property type="entry name" value="Sig_transdc_resp-reg_receiver"/>
</dbReference>
<comment type="catalytic activity">
    <reaction evidence="1">
        <text>ATP + protein L-histidine = ADP + protein N-phospho-L-histidine.</text>
        <dbReference type="EC" id="2.7.13.3"/>
    </reaction>
</comment>
<dbReference type="GeneID" id="95376985"/>
<feature type="domain" description="Histidine kinase" evidence="11">
    <location>
        <begin position="873"/>
        <end position="1040"/>
    </location>
</feature>
<dbReference type="InterPro" id="IPR003594">
    <property type="entry name" value="HATPase_dom"/>
</dbReference>
<feature type="modified residue" description="4-aspartylphosphate" evidence="9">
    <location>
        <position position="763"/>
    </location>
</feature>
<dbReference type="CDD" id="cd00082">
    <property type="entry name" value="HisKA"/>
    <property type="match status" value="1"/>
</dbReference>
<evidence type="ECO:0000256" key="10">
    <source>
        <dbReference type="SAM" id="Phobius"/>
    </source>
</evidence>
<protein>
    <recommendedName>
        <fullName evidence="2">histidine kinase</fullName>
        <ecNumber evidence="2">2.7.13.3</ecNumber>
    </recommendedName>
</protein>
<dbReference type="RefSeq" id="WP_042227059.1">
    <property type="nucleotide sequence ID" value="NZ_CP026520.1"/>
</dbReference>
<evidence type="ECO:0000256" key="1">
    <source>
        <dbReference type="ARBA" id="ARBA00000085"/>
    </source>
</evidence>
<dbReference type="Pfam" id="PF06580">
    <property type="entry name" value="His_kinase"/>
    <property type="match status" value="1"/>
</dbReference>
<dbReference type="PANTHER" id="PTHR43047">
    <property type="entry name" value="TWO-COMPONENT HISTIDINE PROTEIN KINASE"/>
    <property type="match status" value="1"/>
</dbReference>
<feature type="domain" description="Response regulatory" evidence="12">
    <location>
        <begin position="714"/>
        <end position="830"/>
    </location>
</feature>
<dbReference type="InterPro" id="IPR036097">
    <property type="entry name" value="HisK_dim/P_sf"/>
</dbReference>
<evidence type="ECO:0000256" key="9">
    <source>
        <dbReference type="PROSITE-ProRule" id="PRU00169"/>
    </source>
</evidence>
<feature type="transmembrane region" description="Helical" evidence="10">
    <location>
        <begin position="332"/>
        <end position="350"/>
    </location>
</feature>
<keyword evidence="10" id="KW-1133">Transmembrane helix</keyword>
<dbReference type="PANTHER" id="PTHR43047:SF72">
    <property type="entry name" value="OSMOSENSING HISTIDINE PROTEIN KINASE SLN1"/>
    <property type="match status" value="1"/>
</dbReference>
<keyword evidence="5" id="KW-0547">Nucleotide-binding</keyword>
<proteinExistence type="predicted"/>
<dbReference type="Gene3D" id="3.40.50.2300">
    <property type="match status" value="1"/>
</dbReference>
<keyword evidence="10" id="KW-0812">Transmembrane</keyword>
<dbReference type="SMART" id="SM00388">
    <property type="entry name" value="HisKA"/>
    <property type="match status" value="1"/>
</dbReference>
<organism evidence="13 14">
    <name type="scientific">Paenibacillus chitinolyticus</name>
    <dbReference type="NCBI Taxonomy" id="79263"/>
    <lineage>
        <taxon>Bacteria</taxon>
        <taxon>Bacillati</taxon>
        <taxon>Bacillota</taxon>
        <taxon>Bacilli</taxon>
        <taxon>Bacillales</taxon>
        <taxon>Paenibacillaceae</taxon>
        <taxon>Paenibacillus</taxon>
    </lineage>
</organism>
<evidence type="ECO:0000256" key="2">
    <source>
        <dbReference type="ARBA" id="ARBA00012438"/>
    </source>
</evidence>
<evidence type="ECO:0000256" key="8">
    <source>
        <dbReference type="ARBA" id="ARBA00023012"/>
    </source>
</evidence>
<dbReference type="SUPFAM" id="SSF47384">
    <property type="entry name" value="Homodimeric domain of signal transducing histidine kinase"/>
    <property type="match status" value="1"/>
</dbReference>
<dbReference type="Pfam" id="PF02518">
    <property type="entry name" value="HATPase_c"/>
    <property type="match status" value="2"/>
</dbReference>
<dbReference type="SUPFAM" id="SSF55874">
    <property type="entry name" value="ATPase domain of HSP90 chaperone/DNA topoisomerase II/histidine kinase"/>
    <property type="match status" value="2"/>
</dbReference>
<dbReference type="Pfam" id="PF00072">
    <property type="entry name" value="Response_reg"/>
    <property type="match status" value="1"/>
</dbReference>
<evidence type="ECO:0000256" key="3">
    <source>
        <dbReference type="ARBA" id="ARBA00022553"/>
    </source>
</evidence>
<dbReference type="PROSITE" id="PS50110">
    <property type="entry name" value="RESPONSE_REGULATORY"/>
    <property type="match status" value="1"/>
</dbReference>
<keyword evidence="7 13" id="KW-0067">ATP-binding</keyword>
<dbReference type="SMART" id="SM00448">
    <property type="entry name" value="REC"/>
    <property type="match status" value="1"/>
</dbReference>
<evidence type="ECO:0000259" key="11">
    <source>
        <dbReference type="PROSITE" id="PS50109"/>
    </source>
</evidence>
<keyword evidence="8" id="KW-0902">Two-component regulatory system</keyword>
<dbReference type="Pfam" id="PF00512">
    <property type="entry name" value="HisKA"/>
    <property type="match status" value="1"/>
</dbReference>
<dbReference type="Gene3D" id="2.60.120.260">
    <property type="entry name" value="Galactose-binding domain-like"/>
    <property type="match status" value="1"/>
</dbReference>
<accession>A0ABT4FEN8</accession>
<dbReference type="InterPro" id="IPR005467">
    <property type="entry name" value="His_kinase_dom"/>
</dbReference>
<dbReference type="PRINTS" id="PR00344">
    <property type="entry name" value="BCTRLSENSOR"/>
</dbReference>
<reference evidence="13 14" key="1">
    <citation type="submission" date="2022-05" db="EMBL/GenBank/DDBJ databases">
        <title>Genome Sequencing of Bee-Associated Microbes.</title>
        <authorList>
            <person name="Dunlap C."/>
        </authorList>
    </citation>
    <scope>NUCLEOTIDE SEQUENCE [LARGE SCALE GENOMIC DNA]</scope>
    <source>
        <strain evidence="13 14">NRRL B-23120</strain>
    </source>
</reference>
<evidence type="ECO:0000256" key="4">
    <source>
        <dbReference type="ARBA" id="ARBA00022679"/>
    </source>
</evidence>
<dbReference type="CDD" id="cd17574">
    <property type="entry name" value="REC_OmpR"/>
    <property type="match status" value="1"/>
</dbReference>
<keyword evidence="4" id="KW-0808">Transferase</keyword>
<dbReference type="PROSITE" id="PS50109">
    <property type="entry name" value="HIS_KIN"/>
    <property type="match status" value="2"/>
</dbReference>
<dbReference type="Gene3D" id="3.30.565.10">
    <property type="entry name" value="Histidine kinase-like ATPase, C-terminal domain"/>
    <property type="match status" value="2"/>
</dbReference>
<dbReference type="SUPFAM" id="SSF52172">
    <property type="entry name" value="CheY-like"/>
    <property type="match status" value="1"/>
</dbReference>
<keyword evidence="14" id="KW-1185">Reference proteome</keyword>
<dbReference type="GO" id="GO:0005524">
    <property type="term" value="F:ATP binding"/>
    <property type="evidence" value="ECO:0007669"/>
    <property type="project" value="UniProtKB-KW"/>
</dbReference>
<feature type="domain" description="Histidine kinase" evidence="11">
    <location>
        <begin position="436"/>
        <end position="654"/>
    </location>
</feature>
<evidence type="ECO:0000256" key="7">
    <source>
        <dbReference type="ARBA" id="ARBA00022840"/>
    </source>
</evidence>
<dbReference type="SMART" id="SM00387">
    <property type="entry name" value="HATPase_c"/>
    <property type="match status" value="2"/>
</dbReference>